<proteinExistence type="predicted"/>
<reference evidence="1" key="2">
    <citation type="journal article" date="2015" name="Data Brief">
        <title>Shoot transcriptome of the giant reed, Arundo donax.</title>
        <authorList>
            <person name="Barrero R.A."/>
            <person name="Guerrero F.D."/>
            <person name="Moolhuijzen P."/>
            <person name="Goolsby J.A."/>
            <person name="Tidwell J."/>
            <person name="Bellgard S.E."/>
            <person name="Bellgard M.I."/>
        </authorList>
    </citation>
    <scope>NUCLEOTIDE SEQUENCE</scope>
    <source>
        <tissue evidence="1">Shoot tissue taken approximately 20 cm above the soil surface</tissue>
    </source>
</reference>
<protein>
    <submittedName>
        <fullName evidence="1">Retrotransposon protein SINE subclass</fullName>
    </submittedName>
</protein>
<organism evidence="1">
    <name type="scientific">Arundo donax</name>
    <name type="common">Giant reed</name>
    <name type="synonym">Donax arundinaceus</name>
    <dbReference type="NCBI Taxonomy" id="35708"/>
    <lineage>
        <taxon>Eukaryota</taxon>
        <taxon>Viridiplantae</taxon>
        <taxon>Streptophyta</taxon>
        <taxon>Embryophyta</taxon>
        <taxon>Tracheophyta</taxon>
        <taxon>Spermatophyta</taxon>
        <taxon>Magnoliopsida</taxon>
        <taxon>Liliopsida</taxon>
        <taxon>Poales</taxon>
        <taxon>Poaceae</taxon>
        <taxon>PACMAD clade</taxon>
        <taxon>Arundinoideae</taxon>
        <taxon>Arundineae</taxon>
        <taxon>Arundo</taxon>
    </lineage>
</organism>
<accession>A0A0A9FD62</accession>
<name>A0A0A9FD62_ARUDO</name>
<dbReference type="EMBL" id="GBRH01188767">
    <property type="protein sequence ID" value="JAE09129.1"/>
    <property type="molecule type" value="Transcribed_RNA"/>
</dbReference>
<sequence length="95" mass="11457">MFSWVRTTLFSTSARTGLVLPNQHEDRRLEPSLWQHLQIVTAVLYICITHMYKFQWLEWQKLLGLQKKMYLQWSYRTRSKYVSSKGARRESGLFT</sequence>
<dbReference type="AlphaFoldDB" id="A0A0A9FD62"/>
<evidence type="ECO:0000313" key="1">
    <source>
        <dbReference type="EMBL" id="JAE09129.1"/>
    </source>
</evidence>
<reference evidence="1" key="1">
    <citation type="submission" date="2014-09" db="EMBL/GenBank/DDBJ databases">
        <authorList>
            <person name="Magalhaes I.L.F."/>
            <person name="Oliveira U."/>
            <person name="Santos F.R."/>
            <person name="Vidigal T.H.D.A."/>
            <person name="Brescovit A.D."/>
            <person name="Santos A.J."/>
        </authorList>
    </citation>
    <scope>NUCLEOTIDE SEQUENCE</scope>
    <source>
        <tissue evidence="1">Shoot tissue taken approximately 20 cm above the soil surface</tissue>
    </source>
</reference>